<evidence type="ECO:0000313" key="3">
    <source>
        <dbReference type="Proteomes" id="UP000735302"/>
    </source>
</evidence>
<protein>
    <submittedName>
        <fullName evidence="2">Uncharacterized protein</fullName>
    </submittedName>
</protein>
<keyword evidence="3" id="KW-1185">Reference proteome</keyword>
<proteinExistence type="predicted"/>
<reference evidence="2 3" key="1">
    <citation type="journal article" date="2021" name="Elife">
        <title>Chloroplast acquisition without the gene transfer in kleptoplastic sea slugs, Plakobranchus ocellatus.</title>
        <authorList>
            <person name="Maeda T."/>
            <person name="Takahashi S."/>
            <person name="Yoshida T."/>
            <person name="Shimamura S."/>
            <person name="Takaki Y."/>
            <person name="Nagai Y."/>
            <person name="Toyoda A."/>
            <person name="Suzuki Y."/>
            <person name="Arimoto A."/>
            <person name="Ishii H."/>
            <person name="Satoh N."/>
            <person name="Nishiyama T."/>
            <person name="Hasebe M."/>
            <person name="Maruyama T."/>
            <person name="Minagawa J."/>
            <person name="Obokata J."/>
            <person name="Shigenobu S."/>
        </authorList>
    </citation>
    <scope>NUCLEOTIDE SEQUENCE [LARGE SCALE GENOMIC DNA]</scope>
</reference>
<dbReference type="AlphaFoldDB" id="A0AAV3Z9K1"/>
<name>A0AAV3Z9K1_9GAST</name>
<evidence type="ECO:0000313" key="2">
    <source>
        <dbReference type="EMBL" id="GFN90623.1"/>
    </source>
</evidence>
<gene>
    <name evidence="2" type="ORF">PoB_001712900</name>
</gene>
<feature type="region of interest" description="Disordered" evidence="1">
    <location>
        <begin position="1"/>
        <end position="24"/>
    </location>
</feature>
<dbReference type="EMBL" id="BLXT01002056">
    <property type="protein sequence ID" value="GFN90623.1"/>
    <property type="molecule type" value="Genomic_DNA"/>
</dbReference>
<comment type="caution">
    <text evidence="2">The sequence shown here is derived from an EMBL/GenBank/DDBJ whole genome shotgun (WGS) entry which is preliminary data.</text>
</comment>
<organism evidence="2 3">
    <name type="scientific">Plakobranchus ocellatus</name>
    <dbReference type="NCBI Taxonomy" id="259542"/>
    <lineage>
        <taxon>Eukaryota</taxon>
        <taxon>Metazoa</taxon>
        <taxon>Spiralia</taxon>
        <taxon>Lophotrochozoa</taxon>
        <taxon>Mollusca</taxon>
        <taxon>Gastropoda</taxon>
        <taxon>Heterobranchia</taxon>
        <taxon>Euthyneura</taxon>
        <taxon>Panpulmonata</taxon>
        <taxon>Sacoglossa</taxon>
        <taxon>Placobranchoidea</taxon>
        <taxon>Plakobranchidae</taxon>
        <taxon>Plakobranchus</taxon>
    </lineage>
</organism>
<dbReference type="Proteomes" id="UP000735302">
    <property type="component" value="Unassembled WGS sequence"/>
</dbReference>
<evidence type="ECO:0000256" key="1">
    <source>
        <dbReference type="SAM" id="MobiDB-lite"/>
    </source>
</evidence>
<sequence>MGLRKRKMMEAENAEEDQEKRWEEEEKKVRKDAHNIDWQQVCRTLNIINGAMFVEPVVMRLDMAFRKPGRPLEWIPNTESWN</sequence>
<accession>A0AAV3Z9K1</accession>